<evidence type="ECO:0000313" key="2">
    <source>
        <dbReference type="Proteomes" id="UP000219514"/>
    </source>
</evidence>
<reference evidence="1 2" key="1">
    <citation type="submission" date="2017-09" db="EMBL/GenBank/DDBJ databases">
        <authorList>
            <person name="Ehlers B."/>
            <person name="Leendertz F.H."/>
        </authorList>
    </citation>
    <scope>NUCLEOTIDE SEQUENCE [LARGE SCALE GENOMIC DNA]</scope>
    <source>
        <strain evidence="1 2">DSM 46844</strain>
    </source>
</reference>
<name>A0A285EB80_9ACTN</name>
<organism evidence="1 2">
    <name type="scientific">Geodermatophilus sabuli</name>
    <dbReference type="NCBI Taxonomy" id="1564158"/>
    <lineage>
        <taxon>Bacteria</taxon>
        <taxon>Bacillati</taxon>
        <taxon>Actinomycetota</taxon>
        <taxon>Actinomycetes</taxon>
        <taxon>Geodermatophilales</taxon>
        <taxon>Geodermatophilaceae</taxon>
        <taxon>Geodermatophilus</taxon>
    </lineage>
</organism>
<accession>A0A285EB80</accession>
<dbReference type="Proteomes" id="UP000219514">
    <property type="component" value="Unassembled WGS sequence"/>
</dbReference>
<keyword evidence="2" id="KW-1185">Reference proteome</keyword>
<dbReference type="EMBL" id="OBDO01000003">
    <property type="protein sequence ID" value="SNX96113.1"/>
    <property type="molecule type" value="Genomic_DNA"/>
</dbReference>
<evidence type="ECO:0000313" key="1">
    <source>
        <dbReference type="EMBL" id="SNX96113.1"/>
    </source>
</evidence>
<protein>
    <submittedName>
        <fullName evidence="1">Uncharacterized protein</fullName>
    </submittedName>
</protein>
<sequence>MTTAGAPQPTAPLVLRDVEDLAESDLDADLAQRLEDAGWLWLRADGAGTAGDEVGRINAGQDARPGSADAVELAWAIRRNGPAATAAHGLGLKAAMLAAG</sequence>
<dbReference type="OrthoDB" id="5197995at2"/>
<gene>
    <name evidence="1" type="ORF">SAMN06893097_103282</name>
</gene>
<dbReference type="AlphaFoldDB" id="A0A285EB80"/>
<dbReference type="RefSeq" id="WP_097206133.1">
    <property type="nucleotide sequence ID" value="NZ_JACHXB010000004.1"/>
</dbReference>
<proteinExistence type="predicted"/>